<accession>A0A6M8HU36</accession>
<evidence type="ECO:0000313" key="1">
    <source>
        <dbReference type="EMBL" id="QKE91711.1"/>
    </source>
</evidence>
<dbReference type="Gene3D" id="2.130.10.10">
    <property type="entry name" value="YVTN repeat-like/Quinoprotein amine dehydrogenase"/>
    <property type="match status" value="1"/>
</dbReference>
<gene>
    <name evidence="1" type="ORF">HN018_18230</name>
</gene>
<dbReference type="SUPFAM" id="SSF63829">
    <property type="entry name" value="Calcium-dependent phosphotriesterase"/>
    <property type="match status" value="1"/>
</dbReference>
<organism evidence="1 2">
    <name type="scientific">Lichenicola cladoniae</name>
    <dbReference type="NCBI Taxonomy" id="1484109"/>
    <lineage>
        <taxon>Bacteria</taxon>
        <taxon>Pseudomonadati</taxon>
        <taxon>Pseudomonadota</taxon>
        <taxon>Alphaproteobacteria</taxon>
        <taxon>Acetobacterales</taxon>
        <taxon>Acetobacteraceae</taxon>
        <taxon>Lichenicola</taxon>
    </lineage>
</organism>
<proteinExistence type="predicted"/>
<sequence>MIATAGGARAAEPPTQPVLAQIADIAGGDGTGRWIGVTLDDAHRRGYVARTDGIAVIALDRQRLLPSLLVGHRVNTVLVLPDGALLATGGDTGTITIIDAASGAIRSTLRGFDDPDEAILEPGTDRALVVDEDRGVLLEIDLQHGTTVRSIPLGPKPEMVQADASGHAWVNLREQDEVAAIDLRRGVVTDHYRLTGCERPSGLADIPDLHRLVVACGNGIAKVLNDIDGADLGTIAVGPHPGPVVAGAGQAWIATEDGMLGAIGLSPVPRLAMRYRTYDGSRVVGYDAATRRFYVPHGTIVGQGAGRRLAPGSFGVLVLQAP</sequence>
<dbReference type="Proteomes" id="UP000500767">
    <property type="component" value="Chromosome"/>
</dbReference>
<dbReference type="PANTHER" id="PTHR47197">
    <property type="entry name" value="PROTEIN NIRF"/>
    <property type="match status" value="1"/>
</dbReference>
<reference evidence="1 2" key="1">
    <citation type="journal article" date="2014" name="World J. Microbiol. Biotechnol.">
        <title>Biodiversity and physiological characteristics of Antarctic and Arctic lichens-associated bacteria.</title>
        <authorList>
            <person name="Lee Y.M."/>
            <person name="Kim E.H."/>
            <person name="Lee H.K."/>
            <person name="Hong S.G."/>
        </authorList>
    </citation>
    <scope>NUCLEOTIDE SEQUENCE [LARGE SCALE GENOMIC DNA]</scope>
    <source>
        <strain evidence="1 2">PAMC 26569</strain>
    </source>
</reference>
<dbReference type="PANTHER" id="PTHR47197:SF3">
    <property type="entry name" value="DIHYDRO-HEME D1 DEHYDROGENASE"/>
    <property type="match status" value="1"/>
</dbReference>
<name>A0A6M8HU36_9PROT</name>
<keyword evidence="2" id="KW-1185">Reference proteome</keyword>
<dbReference type="EMBL" id="CP053708">
    <property type="protein sequence ID" value="QKE91711.1"/>
    <property type="molecule type" value="Genomic_DNA"/>
</dbReference>
<dbReference type="InterPro" id="IPR051200">
    <property type="entry name" value="Host-pathogen_enzymatic-act"/>
</dbReference>
<protein>
    <submittedName>
        <fullName evidence="1">Uncharacterized protein</fullName>
    </submittedName>
</protein>
<dbReference type="RefSeq" id="WP_171835328.1">
    <property type="nucleotide sequence ID" value="NZ_CP053708.1"/>
</dbReference>
<dbReference type="KEGG" id="lck:HN018_18230"/>
<dbReference type="AlphaFoldDB" id="A0A6M8HU36"/>
<evidence type="ECO:0000313" key="2">
    <source>
        <dbReference type="Proteomes" id="UP000500767"/>
    </source>
</evidence>
<dbReference type="InterPro" id="IPR015943">
    <property type="entry name" value="WD40/YVTN_repeat-like_dom_sf"/>
</dbReference>